<dbReference type="EMBL" id="JAPMSZ010000005">
    <property type="protein sequence ID" value="KAJ5101825.1"/>
    <property type="molecule type" value="Genomic_DNA"/>
</dbReference>
<comment type="caution">
    <text evidence="2">The sequence shown here is derived from an EMBL/GenBank/DDBJ whole genome shotgun (WGS) entry which is preliminary data.</text>
</comment>
<evidence type="ECO:0000313" key="3">
    <source>
        <dbReference type="Proteomes" id="UP001141434"/>
    </source>
</evidence>
<feature type="region of interest" description="Disordered" evidence="1">
    <location>
        <begin position="296"/>
        <end position="317"/>
    </location>
</feature>
<organism evidence="2 3">
    <name type="scientific">Penicillium alfredii</name>
    <dbReference type="NCBI Taxonomy" id="1506179"/>
    <lineage>
        <taxon>Eukaryota</taxon>
        <taxon>Fungi</taxon>
        <taxon>Dikarya</taxon>
        <taxon>Ascomycota</taxon>
        <taxon>Pezizomycotina</taxon>
        <taxon>Eurotiomycetes</taxon>
        <taxon>Eurotiomycetidae</taxon>
        <taxon>Eurotiales</taxon>
        <taxon>Aspergillaceae</taxon>
        <taxon>Penicillium</taxon>
    </lineage>
</organism>
<reference evidence="2" key="1">
    <citation type="submission" date="2022-11" db="EMBL/GenBank/DDBJ databases">
        <authorList>
            <person name="Petersen C."/>
        </authorList>
    </citation>
    <scope>NUCLEOTIDE SEQUENCE</scope>
    <source>
        <strain evidence="2">IBT 34128</strain>
    </source>
</reference>
<dbReference type="Proteomes" id="UP001141434">
    <property type="component" value="Unassembled WGS sequence"/>
</dbReference>
<keyword evidence="3" id="KW-1185">Reference proteome</keyword>
<sequence length="503" mass="56755">MASPSETPSNVTPPTQHQLALAMAIVKLKPPEKDIREYIQHIRHFIKHGKDSSHFLPPDKFLDSVGFWQQAYEKSEAEQSKLHDRIFELKQRNTSLLTKLRTGEMLTTKRKAMNAEKDNGRADTARKSRKLDSIHNQRGGSEIHDILDSADEQETFSVPRSLCILQQSLKRKGNSHSLATNAVILCKTAEEELLHAVQQEDISNQQQATRLKQKPEPDIMTVLNSVKLSFQATHQALHKLSATDDGRQHSGQVTYYLVCLFESTLTALTQHCTTRVNHITPIKLKVTSKRMPKFTMETRSSKTKTARKDPTAAHTEDKLGPNLSDLLCTMALSLDLARAEDQEVMEGFLFVVLNRVGKMLALVVFNNLQLPTGSCPELSFPEGLAAIKQEKFSPQNAQLEARYLVRVLHKILDAESSKEPCEVPAPRRQFVNTIKNRLQKTLLQAVFGTKEPLFKQGLMRPATPPAQALESQRSDEPGFADWFTQELWSLIGWDLLRAEFAPK</sequence>
<feature type="region of interest" description="Disordered" evidence="1">
    <location>
        <begin position="114"/>
        <end position="143"/>
    </location>
</feature>
<reference evidence="2" key="2">
    <citation type="journal article" date="2023" name="IMA Fungus">
        <title>Comparative genomic study of the Penicillium genus elucidates a diverse pangenome and 15 lateral gene transfer events.</title>
        <authorList>
            <person name="Petersen C."/>
            <person name="Sorensen T."/>
            <person name="Nielsen M.R."/>
            <person name="Sondergaard T.E."/>
            <person name="Sorensen J.L."/>
            <person name="Fitzpatrick D.A."/>
            <person name="Frisvad J.C."/>
            <person name="Nielsen K.L."/>
        </authorList>
    </citation>
    <scope>NUCLEOTIDE SEQUENCE</scope>
    <source>
        <strain evidence="2">IBT 34128</strain>
    </source>
</reference>
<gene>
    <name evidence="2" type="ORF">NUU61_004047</name>
</gene>
<proteinExistence type="predicted"/>
<feature type="compositionally biased region" description="Basic and acidic residues" evidence="1">
    <location>
        <begin position="306"/>
        <end position="317"/>
    </location>
</feature>
<evidence type="ECO:0000256" key="1">
    <source>
        <dbReference type="SAM" id="MobiDB-lite"/>
    </source>
</evidence>
<evidence type="ECO:0000313" key="2">
    <source>
        <dbReference type="EMBL" id="KAJ5101825.1"/>
    </source>
</evidence>
<dbReference type="AlphaFoldDB" id="A0A9W9FKL2"/>
<dbReference type="OrthoDB" id="202825at2759"/>
<accession>A0A9W9FKL2</accession>
<protein>
    <submittedName>
        <fullName evidence="2">Uncharacterized protein</fullName>
    </submittedName>
</protein>
<dbReference type="RefSeq" id="XP_056512656.1">
    <property type="nucleotide sequence ID" value="XM_056654629.1"/>
</dbReference>
<dbReference type="GeneID" id="81393797"/>
<name>A0A9W9FKL2_9EURO</name>